<organism evidence="1 2">
    <name type="scientific">Rotaria socialis</name>
    <dbReference type="NCBI Taxonomy" id="392032"/>
    <lineage>
        <taxon>Eukaryota</taxon>
        <taxon>Metazoa</taxon>
        <taxon>Spiralia</taxon>
        <taxon>Gnathifera</taxon>
        <taxon>Rotifera</taxon>
        <taxon>Eurotatoria</taxon>
        <taxon>Bdelloidea</taxon>
        <taxon>Philodinida</taxon>
        <taxon>Philodinidae</taxon>
        <taxon>Rotaria</taxon>
    </lineage>
</organism>
<reference evidence="1" key="1">
    <citation type="submission" date="2021-02" db="EMBL/GenBank/DDBJ databases">
        <authorList>
            <person name="Nowell W R."/>
        </authorList>
    </citation>
    <scope>NUCLEOTIDE SEQUENCE</scope>
</reference>
<accession>A0A822F283</accession>
<name>A0A822F283_9BILA</name>
<dbReference type="SUPFAM" id="SSF53474">
    <property type="entry name" value="alpha/beta-Hydrolases"/>
    <property type="match status" value="1"/>
</dbReference>
<dbReference type="Gene3D" id="3.40.50.1820">
    <property type="entry name" value="alpha/beta hydrolase"/>
    <property type="match status" value="1"/>
</dbReference>
<evidence type="ECO:0000313" key="2">
    <source>
        <dbReference type="Proteomes" id="UP000663848"/>
    </source>
</evidence>
<evidence type="ECO:0008006" key="3">
    <source>
        <dbReference type="Google" id="ProtNLM"/>
    </source>
</evidence>
<evidence type="ECO:0000313" key="1">
    <source>
        <dbReference type="EMBL" id="CAF5116001.1"/>
    </source>
</evidence>
<dbReference type="AlphaFoldDB" id="A0A822F283"/>
<protein>
    <recommendedName>
        <fullName evidence="3">Alpha/beta hydrolase</fullName>
    </recommendedName>
</protein>
<gene>
    <name evidence="1" type="ORF">QYT958_LOCUS45761</name>
</gene>
<comment type="caution">
    <text evidence="1">The sequence shown here is derived from an EMBL/GenBank/DDBJ whole genome shotgun (WGS) entry which is preliminary data.</text>
</comment>
<dbReference type="EMBL" id="CAJOBR010077863">
    <property type="protein sequence ID" value="CAF5116001.1"/>
    <property type="molecule type" value="Genomic_DNA"/>
</dbReference>
<dbReference type="InterPro" id="IPR029058">
    <property type="entry name" value="AB_hydrolase_fold"/>
</dbReference>
<proteinExistence type="predicted"/>
<sequence>TLTPVQNAYRYHQLYKESILHIVPEANHSLLIEHPQEALEAIEPFLLDR</sequence>
<feature type="non-terminal residue" evidence="1">
    <location>
        <position position="1"/>
    </location>
</feature>
<dbReference type="Proteomes" id="UP000663848">
    <property type="component" value="Unassembled WGS sequence"/>
</dbReference>